<feature type="compositionally biased region" description="Acidic residues" evidence="1">
    <location>
        <begin position="116"/>
        <end position="127"/>
    </location>
</feature>
<dbReference type="AlphaFoldDB" id="A0AA38FA27"/>
<gene>
    <name evidence="2" type="ORF">KI387_038318</name>
</gene>
<accession>A0AA38FA27</accession>
<name>A0AA38FA27_TAXCH</name>
<feature type="region of interest" description="Disordered" evidence="1">
    <location>
        <begin position="61"/>
        <end position="142"/>
    </location>
</feature>
<feature type="compositionally biased region" description="Basic and acidic residues" evidence="1">
    <location>
        <begin position="131"/>
        <end position="142"/>
    </location>
</feature>
<evidence type="ECO:0000313" key="2">
    <source>
        <dbReference type="EMBL" id="KAH9294730.1"/>
    </source>
</evidence>
<evidence type="ECO:0000313" key="3">
    <source>
        <dbReference type="Proteomes" id="UP000824469"/>
    </source>
</evidence>
<feature type="non-terminal residue" evidence="2">
    <location>
        <position position="142"/>
    </location>
</feature>
<protein>
    <submittedName>
        <fullName evidence="2">Uncharacterized protein</fullName>
    </submittedName>
</protein>
<feature type="compositionally biased region" description="Basic and acidic residues" evidence="1">
    <location>
        <begin position="89"/>
        <end position="99"/>
    </location>
</feature>
<feature type="region of interest" description="Disordered" evidence="1">
    <location>
        <begin position="1"/>
        <end position="40"/>
    </location>
</feature>
<evidence type="ECO:0000256" key="1">
    <source>
        <dbReference type="SAM" id="MobiDB-lite"/>
    </source>
</evidence>
<dbReference type="Proteomes" id="UP000824469">
    <property type="component" value="Unassembled WGS sequence"/>
</dbReference>
<sequence length="142" mass="16126">GAYVENEISIPDDPMGRKKPALKCKEKEEEEEEEGVVGRQDVGTVGLSTYVWKKRRTVVKEKTLEPAKPPSLEEPLDEEKTTSPTPEFLAREEEQRTEEQGSEDMNDLHAYVGERDDNEGEELEVDQEPINIHDSEGEEAKN</sequence>
<comment type="caution">
    <text evidence="2">The sequence shown here is derived from an EMBL/GenBank/DDBJ whole genome shotgun (WGS) entry which is preliminary data.</text>
</comment>
<proteinExistence type="predicted"/>
<organism evidence="2 3">
    <name type="scientific">Taxus chinensis</name>
    <name type="common">Chinese yew</name>
    <name type="synonym">Taxus wallichiana var. chinensis</name>
    <dbReference type="NCBI Taxonomy" id="29808"/>
    <lineage>
        <taxon>Eukaryota</taxon>
        <taxon>Viridiplantae</taxon>
        <taxon>Streptophyta</taxon>
        <taxon>Embryophyta</taxon>
        <taxon>Tracheophyta</taxon>
        <taxon>Spermatophyta</taxon>
        <taxon>Pinopsida</taxon>
        <taxon>Pinidae</taxon>
        <taxon>Conifers II</taxon>
        <taxon>Cupressales</taxon>
        <taxon>Taxaceae</taxon>
        <taxon>Taxus</taxon>
    </lineage>
</organism>
<feature type="non-terminal residue" evidence="2">
    <location>
        <position position="1"/>
    </location>
</feature>
<dbReference type="EMBL" id="JAHRHJ020000011">
    <property type="protein sequence ID" value="KAH9294730.1"/>
    <property type="molecule type" value="Genomic_DNA"/>
</dbReference>
<keyword evidence="3" id="KW-1185">Reference proteome</keyword>
<reference evidence="2 3" key="1">
    <citation type="journal article" date="2021" name="Nat. Plants">
        <title>The Taxus genome provides insights into paclitaxel biosynthesis.</title>
        <authorList>
            <person name="Xiong X."/>
            <person name="Gou J."/>
            <person name="Liao Q."/>
            <person name="Li Y."/>
            <person name="Zhou Q."/>
            <person name="Bi G."/>
            <person name="Li C."/>
            <person name="Du R."/>
            <person name="Wang X."/>
            <person name="Sun T."/>
            <person name="Guo L."/>
            <person name="Liang H."/>
            <person name="Lu P."/>
            <person name="Wu Y."/>
            <person name="Zhang Z."/>
            <person name="Ro D.K."/>
            <person name="Shang Y."/>
            <person name="Huang S."/>
            <person name="Yan J."/>
        </authorList>
    </citation>
    <scope>NUCLEOTIDE SEQUENCE [LARGE SCALE GENOMIC DNA]</scope>
    <source>
        <strain evidence="2">Ta-2019</strain>
    </source>
</reference>